<evidence type="ECO:0000313" key="13">
    <source>
        <dbReference type="EMBL" id="KAK2172636.1"/>
    </source>
</evidence>
<keyword evidence="5" id="KW-0677">Repeat</keyword>
<keyword evidence="14" id="KW-1185">Reference proteome</keyword>
<organism evidence="13 14">
    <name type="scientific">Ridgeia piscesae</name>
    <name type="common">Tubeworm</name>
    <dbReference type="NCBI Taxonomy" id="27915"/>
    <lineage>
        <taxon>Eukaryota</taxon>
        <taxon>Metazoa</taxon>
        <taxon>Spiralia</taxon>
        <taxon>Lophotrochozoa</taxon>
        <taxon>Annelida</taxon>
        <taxon>Polychaeta</taxon>
        <taxon>Sedentaria</taxon>
        <taxon>Canalipalpata</taxon>
        <taxon>Sabellida</taxon>
        <taxon>Siboglinidae</taxon>
        <taxon>Ridgeia</taxon>
    </lineage>
</organism>
<feature type="compositionally biased region" description="Polar residues" evidence="12">
    <location>
        <begin position="96"/>
        <end position="108"/>
    </location>
</feature>
<feature type="compositionally biased region" description="Polar residues" evidence="12">
    <location>
        <begin position="124"/>
        <end position="145"/>
    </location>
</feature>
<feature type="region of interest" description="Disordered" evidence="12">
    <location>
        <begin position="53"/>
        <end position="183"/>
    </location>
</feature>
<keyword evidence="4" id="KW-0963">Cytoplasm</keyword>
<sequence length="599" mass="67221">MSSTRSDDSFVCPPDSPGSSVSSRLQEEYDELLKYAVVVQTQPGPETMARTLTDMRDSFHPPPRETYSAPMPPHDPTYVDESATQYDWGDSPSRFEGTQSDRQGTQRRNVYGESVPHETDSEETASTMTDRQPQFESTQMSSRQGDTSREEPQMAASVAKDPPLIEFSESGPSTQPTHSSLDDDDMTFLQYSVTIDQDVTKMENVLDQWSAELKRKVLAEFSQAKIHLIESSKRRMKKDQEVQTAEKQTLLNQMEGMKELLHTYERSIERKDQIIANLTRGMQKQRQRFDMLHTFCDWKLRYNELKKEAFAMNLAGKHHSRVLARRYWDGWRSMIQTKWQDRVSKACQAKAEEVCQTLTDDYETQIKSLNEALDSARTEVTRLHTERDCYEQTMKKAFMRGVCALNLEAMSMFQHGDSEDTCSVTSTDGAQTGSTGTAAHYQENRAGDGNFAYSYPTPMDAEVMAEDVRGGNTIDNLSRFGAMKMKPPAGRGKTLTAKLSCKTDAGQSGHMTGRQSTLAPPMSSIIVERHQPIVKKTIGQATAGMYQVNGNRSNSNNAVNGEMRSNVVRPGGIVHRKLAGQSGTMPIATPKIQTVKLVE</sequence>
<evidence type="ECO:0000313" key="14">
    <source>
        <dbReference type="Proteomes" id="UP001209878"/>
    </source>
</evidence>
<keyword evidence="7" id="KW-0206">Cytoskeleton</keyword>
<evidence type="ECO:0000256" key="6">
    <source>
        <dbReference type="ARBA" id="ARBA00023054"/>
    </source>
</evidence>
<evidence type="ECO:0000256" key="5">
    <source>
        <dbReference type="ARBA" id="ARBA00022737"/>
    </source>
</evidence>
<keyword evidence="6 11" id="KW-0175">Coiled coil</keyword>
<reference evidence="13" key="1">
    <citation type="journal article" date="2023" name="Mol. Biol. Evol.">
        <title>Third-Generation Sequencing Reveals the Adaptive Role of the Epigenome in Three Deep-Sea Polychaetes.</title>
        <authorList>
            <person name="Perez M."/>
            <person name="Aroh O."/>
            <person name="Sun Y."/>
            <person name="Lan Y."/>
            <person name="Juniper S.K."/>
            <person name="Young C.R."/>
            <person name="Angers B."/>
            <person name="Qian P.Y."/>
        </authorList>
    </citation>
    <scope>NUCLEOTIDE SEQUENCE</scope>
    <source>
        <strain evidence="13">R07B-5</strain>
    </source>
</reference>
<name>A0AAD9KJP4_RIDPI</name>
<accession>A0AAD9KJP4</accession>
<protein>
    <recommendedName>
        <fullName evidence="3">Centrosomal protein POC5</fullName>
    </recommendedName>
    <alternativeName>
        <fullName evidence="9">Protein of centriole 5</fullName>
    </alternativeName>
</protein>
<feature type="coiled-coil region" evidence="11">
    <location>
        <begin position="359"/>
        <end position="386"/>
    </location>
</feature>
<dbReference type="EMBL" id="JAODUO010000943">
    <property type="protein sequence ID" value="KAK2172636.1"/>
    <property type="molecule type" value="Genomic_DNA"/>
</dbReference>
<dbReference type="PANTHER" id="PTHR28618">
    <property type="entry name" value="CENTROSOMAL PROTEIN POC5"/>
    <property type="match status" value="1"/>
</dbReference>
<gene>
    <name evidence="13" type="ORF">NP493_944g01012</name>
</gene>
<dbReference type="Proteomes" id="UP001209878">
    <property type="component" value="Unassembled WGS sequence"/>
</dbReference>
<evidence type="ECO:0000256" key="11">
    <source>
        <dbReference type="SAM" id="Coils"/>
    </source>
</evidence>
<evidence type="ECO:0000256" key="3">
    <source>
        <dbReference type="ARBA" id="ARBA00014910"/>
    </source>
</evidence>
<evidence type="ECO:0000256" key="7">
    <source>
        <dbReference type="ARBA" id="ARBA00023212"/>
    </source>
</evidence>
<evidence type="ECO:0000256" key="12">
    <source>
        <dbReference type="SAM" id="MobiDB-lite"/>
    </source>
</evidence>
<comment type="function">
    <text evidence="10">Essential for the assembly of the distal half of centrioles, required for centriole elongation. Acts as a negative regulator of centriole elongation.</text>
</comment>
<evidence type="ECO:0000256" key="2">
    <source>
        <dbReference type="ARBA" id="ARBA00010411"/>
    </source>
</evidence>
<evidence type="ECO:0000256" key="1">
    <source>
        <dbReference type="ARBA" id="ARBA00004114"/>
    </source>
</evidence>
<evidence type="ECO:0000256" key="8">
    <source>
        <dbReference type="ARBA" id="ARBA00023306"/>
    </source>
</evidence>
<dbReference type="PANTHER" id="PTHR28618:SF1">
    <property type="entry name" value="CENTROSOMAL PROTEIN POC5"/>
    <property type="match status" value="1"/>
</dbReference>
<comment type="caution">
    <text evidence="13">The sequence shown here is derived from an EMBL/GenBank/DDBJ whole genome shotgun (WGS) entry which is preliminary data.</text>
</comment>
<comment type="subcellular location">
    <subcellularLocation>
        <location evidence="1">Cytoplasm</location>
        <location evidence="1">Cytoskeleton</location>
        <location evidence="1">Microtubule organizing center</location>
        <location evidence="1">Centrosome</location>
        <location evidence="1">Centriole</location>
    </subcellularLocation>
</comment>
<evidence type="ECO:0000256" key="10">
    <source>
        <dbReference type="ARBA" id="ARBA00049959"/>
    </source>
</evidence>
<feature type="compositionally biased region" description="Basic and acidic residues" evidence="12">
    <location>
        <begin position="53"/>
        <end position="63"/>
    </location>
</feature>
<dbReference type="GO" id="GO:0005814">
    <property type="term" value="C:centriole"/>
    <property type="evidence" value="ECO:0007669"/>
    <property type="project" value="UniProtKB-SubCell"/>
</dbReference>
<feature type="region of interest" description="Disordered" evidence="12">
    <location>
        <begin position="1"/>
        <end position="25"/>
    </location>
</feature>
<evidence type="ECO:0000256" key="9">
    <source>
        <dbReference type="ARBA" id="ARBA00031694"/>
    </source>
</evidence>
<feature type="compositionally biased region" description="Polar residues" evidence="12">
    <location>
        <begin position="170"/>
        <end position="179"/>
    </location>
</feature>
<dbReference type="AlphaFoldDB" id="A0AAD9KJP4"/>
<proteinExistence type="inferred from homology"/>
<evidence type="ECO:0000256" key="4">
    <source>
        <dbReference type="ARBA" id="ARBA00022490"/>
    </source>
</evidence>
<dbReference type="InterPro" id="IPR033351">
    <property type="entry name" value="POC5"/>
</dbReference>
<keyword evidence="8" id="KW-0131">Cell cycle</keyword>
<comment type="similarity">
    <text evidence="2">Belongs to the POC5 family.</text>
</comment>